<keyword evidence="3" id="KW-1185">Reference proteome</keyword>
<organism evidence="2 3">
    <name type="scientific">Trichoderma harzianum CBS 226.95</name>
    <dbReference type="NCBI Taxonomy" id="983964"/>
    <lineage>
        <taxon>Eukaryota</taxon>
        <taxon>Fungi</taxon>
        <taxon>Dikarya</taxon>
        <taxon>Ascomycota</taxon>
        <taxon>Pezizomycotina</taxon>
        <taxon>Sordariomycetes</taxon>
        <taxon>Hypocreomycetidae</taxon>
        <taxon>Hypocreales</taxon>
        <taxon>Hypocreaceae</taxon>
        <taxon>Trichoderma</taxon>
    </lineage>
</organism>
<gene>
    <name evidence="2" type="ORF">M431DRAFT_237413</name>
</gene>
<name>A0A2T4A2B9_TRIHA</name>
<sequence length="145" mass="15812">MCSGAACAPEGKRMEGEGEKKMLCRSGSPERPKADRPAPDSVEPTHQSVHHHHGSGLALPFLATPPGWSLPFRSCEFPSCFCHLCAPCVVVVTAVVVVPPNLKPSPAASLTSISLCDCGETIDYWLWPISQHWHNYSFNSSVYFF</sequence>
<reference evidence="2 3" key="1">
    <citation type="submission" date="2016-07" db="EMBL/GenBank/DDBJ databases">
        <title>Multiple horizontal gene transfer events from other fungi enriched the ability of initially mycotrophic Trichoderma (Ascomycota) to feed on dead plant biomass.</title>
        <authorList>
            <consortium name="DOE Joint Genome Institute"/>
            <person name="Aerts A."/>
            <person name="Atanasova L."/>
            <person name="Chenthamara K."/>
            <person name="Zhang J."/>
            <person name="Grujic M."/>
            <person name="Henrissat B."/>
            <person name="Kuo A."/>
            <person name="Salamov A."/>
            <person name="Lipzen A."/>
            <person name="Labutti K."/>
            <person name="Barry K."/>
            <person name="Miao Y."/>
            <person name="Rahimi M.J."/>
            <person name="Shen Q."/>
            <person name="Grigoriev I.V."/>
            <person name="Kubicek C.P."/>
            <person name="Druzhinina I.S."/>
        </authorList>
    </citation>
    <scope>NUCLEOTIDE SEQUENCE [LARGE SCALE GENOMIC DNA]</scope>
    <source>
        <strain evidence="2 3">CBS 226.95</strain>
    </source>
</reference>
<evidence type="ECO:0000313" key="3">
    <source>
        <dbReference type="Proteomes" id="UP000241690"/>
    </source>
</evidence>
<proteinExistence type="predicted"/>
<dbReference type="Proteomes" id="UP000241690">
    <property type="component" value="Unassembled WGS sequence"/>
</dbReference>
<evidence type="ECO:0000256" key="1">
    <source>
        <dbReference type="SAM" id="MobiDB-lite"/>
    </source>
</evidence>
<dbReference type="EMBL" id="KZ679686">
    <property type="protein sequence ID" value="PTB51210.1"/>
    <property type="molecule type" value="Genomic_DNA"/>
</dbReference>
<feature type="compositionally biased region" description="Basic and acidic residues" evidence="1">
    <location>
        <begin position="10"/>
        <end position="38"/>
    </location>
</feature>
<feature type="region of interest" description="Disordered" evidence="1">
    <location>
        <begin position="1"/>
        <end position="53"/>
    </location>
</feature>
<protein>
    <submittedName>
        <fullName evidence="2">Uncharacterized protein</fullName>
    </submittedName>
</protein>
<accession>A0A2T4A2B9</accession>
<dbReference type="AlphaFoldDB" id="A0A2T4A2B9"/>
<dbReference type="RefSeq" id="XP_024770887.1">
    <property type="nucleotide sequence ID" value="XM_024913683.1"/>
</dbReference>
<evidence type="ECO:0000313" key="2">
    <source>
        <dbReference type="EMBL" id="PTB51210.1"/>
    </source>
</evidence>
<dbReference type="GeneID" id="36622246"/>